<reference evidence="1 2" key="1">
    <citation type="submission" date="2014-04" db="EMBL/GenBank/DDBJ databases">
        <authorList>
            <consortium name="International Citrus Genome Consortium"/>
            <person name="Gmitter F."/>
            <person name="Chen C."/>
            <person name="Farmerie W."/>
            <person name="Harkins T."/>
            <person name="Desany B."/>
            <person name="Mohiuddin M."/>
            <person name="Kodira C."/>
            <person name="Borodovsky M."/>
            <person name="Lomsadze A."/>
            <person name="Burns P."/>
            <person name="Jenkins J."/>
            <person name="Prochnik S."/>
            <person name="Shu S."/>
            <person name="Chapman J."/>
            <person name="Pitluck S."/>
            <person name="Schmutz J."/>
            <person name="Rokhsar D."/>
        </authorList>
    </citation>
    <scope>NUCLEOTIDE SEQUENCE</scope>
</reference>
<sequence length="168" mass="19472">MDLAIPYKPNPLLSSSKPLVKTTFLQIPTKHRPRISRQKPVFRVYSSANSNVPGGFSWQRLARSVLVGSERFSSKLGESVKKETGFDLNEAIMKVDELVDRVKDGVKKGDDELTRFRTELLPQFVEWNRWERWKDFENWEPKRVGALVLYVFVVIVSCQRMYVAIRAP</sequence>
<dbReference type="Proteomes" id="UP000027120">
    <property type="component" value="Unassembled WGS sequence"/>
</dbReference>
<accession>A0A067DCV9</accession>
<organism evidence="1 2">
    <name type="scientific">Citrus sinensis</name>
    <name type="common">Sweet orange</name>
    <name type="synonym">Citrus aurantium var. sinensis</name>
    <dbReference type="NCBI Taxonomy" id="2711"/>
    <lineage>
        <taxon>Eukaryota</taxon>
        <taxon>Viridiplantae</taxon>
        <taxon>Streptophyta</taxon>
        <taxon>Embryophyta</taxon>
        <taxon>Tracheophyta</taxon>
        <taxon>Spermatophyta</taxon>
        <taxon>Magnoliopsida</taxon>
        <taxon>eudicotyledons</taxon>
        <taxon>Gunneridae</taxon>
        <taxon>Pentapetalae</taxon>
        <taxon>rosids</taxon>
        <taxon>malvids</taxon>
        <taxon>Sapindales</taxon>
        <taxon>Rutaceae</taxon>
        <taxon>Aurantioideae</taxon>
        <taxon>Citrus</taxon>
    </lineage>
</organism>
<dbReference type="EMBL" id="KK792854">
    <property type="protein sequence ID" value="KDO36852.1"/>
    <property type="molecule type" value="Genomic_DNA"/>
</dbReference>
<proteinExistence type="predicted"/>
<gene>
    <name evidence="1" type="ORF">CISIN_1g0356082mg</name>
</gene>
<evidence type="ECO:0000313" key="2">
    <source>
        <dbReference type="Proteomes" id="UP000027120"/>
    </source>
</evidence>
<dbReference type="AlphaFoldDB" id="A0A067DCV9"/>
<name>A0A067DCV9_CITSI</name>
<protein>
    <submittedName>
        <fullName evidence="1">Uncharacterized protein</fullName>
    </submittedName>
</protein>
<evidence type="ECO:0000313" key="1">
    <source>
        <dbReference type="EMBL" id="KDO36852.1"/>
    </source>
</evidence>
<keyword evidence="2" id="KW-1185">Reference proteome</keyword>
<feature type="non-terminal residue" evidence="1">
    <location>
        <position position="168"/>
    </location>
</feature>
<dbReference type="STRING" id="2711.A0A067DCV9"/>